<dbReference type="EMBL" id="KQ086285">
    <property type="protein sequence ID" value="KLO05612.1"/>
    <property type="molecule type" value="Genomic_DNA"/>
</dbReference>
<gene>
    <name evidence="1" type="ORF">SCHPADRAFT_946769</name>
</gene>
<dbReference type="Proteomes" id="UP000053477">
    <property type="component" value="Unassembled WGS sequence"/>
</dbReference>
<protein>
    <submittedName>
        <fullName evidence="1">Uncharacterized protein</fullName>
    </submittedName>
</protein>
<sequence>MPGVGVVSLVWLAEIRIFLEQVEDSVNEGLDWHDVPNVLSRSSYAPSVNLEVGDDYEYSYLYDLDRMVFTMDERIHFPLDNLPHYNEWLSYIGEDGSEASCILPSTPEVYRVLAIDRLNPIKSLTSSEQADLKLYEEATPQISLWHGGGASHLLSSARNIAKVTFIGFISARYATISIINARYDDLILEDLAMELLASAAPAASMLTDSSDADNWLWEMESRLSKAKRMRSRSRLERCNTFWFRGRLIVLARTLVMECHFKSKIGFVVRRAREKGLRECTALLWSVDHVAVVVVADGKVSHSPAIPIIAAYGKEVGGFNSAFDSGLELMMHFLSPVAANGGNSFDACLPLDAFLRIMDFTDKSTSTALARTAKALRLEWLKHPWIGPFLVSGPSANDGFFAHFEKTGQPFKIIMRPFRCLPYMDDDAKVERREEVKYVVYRLPFRYIDYTRFSYFHMQGVPEFERIHGYELQVEELTAEGEYVCLPPESVFRL</sequence>
<keyword evidence="2" id="KW-1185">Reference proteome</keyword>
<proteinExistence type="predicted"/>
<evidence type="ECO:0000313" key="2">
    <source>
        <dbReference type="Proteomes" id="UP000053477"/>
    </source>
</evidence>
<dbReference type="STRING" id="27342.A0A0H2R2P6"/>
<accession>A0A0H2R2P6</accession>
<reference evidence="1 2" key="1">
    <citation type="submission" date="2015-04" db="EMBL/GenBank/DDBJ databases">
        <title>Complete genome sequence of Schizopora paradoxa KUC8140, a cosmopolitan wood degrader in East Asia.</title>
        <authorList>
            <consortium name="DOE Joint Genome Institute"/>
            <person name="Min B."/>
            <person name="Park H."/>
            <person name="Jang Y."/>
            <person name="Kim J.-J."/>
            <person name="Kim K.H."/>
            <person name="Pangilinan J."/>
            <person name="Lipzen A."/>
            <person name="Riley R."/>
            <person name="Grigoriev I.V."/>
            <person name="Spatafora J.W."/>
            <person name="Choi I.-G."/>
        </authorList>
    </citation>
    <scope>NUCLEOTIDE SEQUENCE [LARGE SCALE GENOMIC DNA]</scope>
    <source>
        <strain evidence="1 2">KUC8140</strain>
    </source>
</reference>
<organism evidence="1 2">
    <name type="scientific">Schizopora paradoxa</name>
    <dbReference type="NCBI Taxonomy" id="27342"/>
    <lineage>
        <taxon>Eukaryota</taxon>
        <taxon>Fungi</taxon>
        <taxon>Dikarya</taxon>
        <taxon>Basidiomycota</taxon>
        <taxon>Agaricomycotina</taxon>
        <taxon>Agaricomycetes</taxon>
        <taxon>Hymenochaetales</taxon>
        <taxon>Schizoporaceae</taxon>
        <taxon>Schizopora</taxon>
    </lineage>
</organism>
<dbReference type="AlphaFoldDB" id="A0A0H2R2P6"/>
<dbReference type="InParanoid" id="A0A0H2R2P6"/>
<dbReference type="OrthoDB" id="3229878at2759"/>
<evidence type="ECO:0000313" key="1">
    <source>
        <dbReference type="EMBL" id="KLO05612.1"/>
    </source>
</evidence>
<name>A0A0H2R2P6_9AGAM</name>